<sequence>FNGLIGSRKILLLINFASGYTRGILIILECTSLLNTRVKFLPKNVTSLY</sequence>
<evidence type="ECO:0000313" key="1">
    <source>
        <dbReference type="EMBL" id="OCK86571.1"/>
    </source>
</evidence>
<proteinExistence type="predicted"/>
<accession>A0ACC8EK03</accession>
<keyword evidence="2" id="KW-1185">Reference proteome</keyword>
<protein>
    <submittedName>
        <fullName evidence="1">Uncharacterized protein</fullName>
    </submittedName>
</protein>
<name>A0ACC8EK03_9PEZI</name>
<feature type="non-terminal residue" evidence="1">
    <location>
        <position position="1"/>
    </location>
</feature>
<reference evidence="1 2" key="1">
    <citation type="journal article" date="2016" name="Nat. Commun.">
        <title>Ectomycorrhizal ecology is imprinted in the genome of the dominant symbiotic fungus Cenococcum geophilum.</title>
        <authorList>
            <consortium name="DOE Joint Genome Institute"/>
            <person name="Peter M."/>
            <person name="Kohler A."/>
            <person name="Ohm R.A."/>
            <person name="Kuo A."/>
            <person name="Krutzmann J."/>
            <person name="Morin E."/>
            <person name="Arend M."/>
            <person name="Barry K.W."/>
            <person name="Binder M."/>
            <person name="Choi C."/>
            <person name="Clum A."/>
            <person name="Copeland A."/>
            <person name="Grisel N."/>
            <person name="Haridas S."/>
            <person name="Kipfer T."/>
            <person name="LaButti K."/>
            <person name="Lindquist E."/>
            <person name="Lipzen A."/>
            <person name="Maire R."/>
            <person name="Meier B."/>
            <person name="Mihaltcheva S."/>
            <person name="Molinier V."/>
            <person name="Murat C."/>
            <person name="Poggeler S."/>
            <person name="Quandt C.A."/>
            <person name="Sperisen C."/>
            <person name="Tritt A."/>
            <person name="Tisserant E."/>
            <person name="Crous P.W."/>
            <person name="Henrissat B."/>
            <person name="Nehls U."/>
            <person name="Egli S."/>
            <person name="Spatafora J.W."/>
            <person name="Grigoriev I.V."/>
            <person name="Martin F.M."/>
        </authorList>
    </citation>
    <scope>NUCLEOTIDE SEQUENCE [LARGE SCALE GENOMIC DNA]</scope>
    <source>
        <strain evidence="1 2">1.58</strain>
    </source>
</reference>
<gene>
    <name evidence="1" type="ORF">K441DRAFT_599019</name>
</gene>
<dbReference type="EMBL" id="KV748306">
    <property type="protein sequence ID" value="OCK86571.1"/>
    <property type="molecule type" value="Genomic_DNA"/>
</dbReference>
<dbReference type="Proteomes" id="UP000250078">
    <property type="component" value="Unassembled WGS sequence"/>
</dbReference>
<evidence type="ECO:0000313" key="2">
    <source>
        <dbReference type="Proteomes" id="UP000250078"/>
    </source>
</evidence>
<organism evidence="1 2">
    <name type="scientific">Cenococcum geophilum 1.58</name>
    <dbReference type="NCBI Taxonomy" id="794803"/>
    <lineage>
        <taxon>Eukaryota</taxon>
        <taxon>Fungi</taxon>
        <taxon>Dikarya</taxon>
        <taxon>Ascomycota</taxon>
        <taxon>Pezizomycotina</taxon>
        <taxon>Dothideomycetes</taxon>
        <taxon>Pleosporomycetidae</taxon>
        <taxon>Gloniales</taxon>
        <taxon>Gloniaceae</taxon>
        <taxon>Cenococcum</taxon>
    </lineage>
</organism>